<keyword evidence="6" id="KW-1185">Reference proteome</keyword>
<keyword evidence="4" id="KW-0503">Monooxygenase</keyword>
<evidence type="ECO:0000313" key="5">
    <source>
        <dbReference type="EMBL" id="MBA5608118.1"/>
    </source>
</evidence>
<dbReference type="Gene3D" id="1.10.630.10">
    <property type="entry name" value="Cytochrome P450"/>
    <property type="match status" value="1"/>
</dbReference>
<comment type="caution">
    <text evidence="5">The sequence shown here is derived from an EMBL/GenBank/DDBJ whole genome shotgun (WGS) entry which is preliminary data.</text>
</comment>
<feature type="binding site" description="axial binding residue" evidence="3">
    <location>
        <position position="430"/>
    </location>
    <ligand>
        <name>heme</name>
        <dbReference type="ChEBI" id="CHEBI:30413"/>
    </ligand>
    <ligandPart>
        <name>Fe</name>
        <dbReference type="ChEBI" id="CHEBI:18248"/>
    </ligandPart>
</feature>
<dbReference type="PANTHER" id="PTHR24305">
    <property type="entry name" value="CYTOCHROME P450"/>
    <property type="match status" value="1"/>
</dbReference>
<protein>
    <submittedName>
        <fullName evidence="5">Cytochrome P450</fullName>
    </submittedName>
</protein>
<keyword evidence="3 4" id="KW-0408">Iron</keyword>
<evidence type="ECO:0000313" key="6">
    <source>
        <dbReference type="Proteomes" id="UP000566711"/>
    </source>
</evidence>
<name>A0A7W2I978_9BURK</name>
<dbReference type="PRINTS" id="PR00463">
    <property type="entry name" value="EP450I"/>
</dbReference>
<dbReference type="PROSITE" id="PS00086">
    <property type="entry name" value="CYTOCHROME_P450"/>
    <property type="match status" value="1"/>
</dbReference>
<dbReference type="GO" id="GO:0004497">
    <property type="term" value="F:monooxygenase activity"/>
    <property type="evidence" value="ECO:0007669"/>
    <property type="project" value="UniProtKB-KW"/>
</dbReference>
<comment type="cofactor">
    <cofactor evidence="1 3">
        <name>heme</name>
        <dbReference type="ChEBI" id="CHEBI:30413"/>
    </cofactor>
</comment>
<dbReference type="EMBL" id="JACEZS010000025">
    <property type="protein sequence ID" value="MBA5608118.1"/>
    <property type="molecule type" value="Genomic_DNA"/>
</dbReference>
<gene>
    <name evidence="5" type="ORF">H3H36_22470</name>
</gene>
<dbReference type="GO" id="GO:0020037">
    <property type="term" value="F:heme binding"/>
    <property type="evidence" value="ECO:0007669"/>
    <property type="project" value="InterPro"/>
</dbReference>
<evidence type="ECO:0000256" key="2">
    <source>
        <dbReference type="ARBA" id="ARBA00010617"/>
    </source>
</evidence>
<evidence type="ECO:0000256" key="3">
    <source>
        <dbReference type="PIRSR" id="PIRSR602401-1"/>
    </source>
</evidence>
<dbReference type="InterPro" id="IPR050121">
    <property type="entry name" value="Cytochrome_P450_monoxygenase"/>
</dbReference>
<proteinExistence type="inferred from homology"/>
<comment type="similarity">
    <text evidence="2 4">Belongs to the cytochrome P450 family.</text>
</comment>
<dbReference type="SUPFAM" id="SSF48264">
    <property type="entry name" value="Cytochrome P450"/>
    <property type="match status" value="1"/>
</dbReference>
<dbReference type="PANTHER" id="PTHR24305:SF166">
    <property type="entry name" value="CYTOCHROME P450 12A4, MITOCHONDRIAL-RELATED"/>
    <property type="match status" value="1"/>
</dbReference>
<accession>A0A7W2I978</accession>
<dbReference type="GO" id="GO:0005506">
    <property type="term" value="F:iron ion binding"/>
    <property type="evidence" value="ECO:0007669"/>
    <property type="project" value="InterPro"/>
</dbReference>
<dbReference type="Proteomes" id="UP000566711">
    <property type="component" value="Unassembled WGS sequence"/>
</dbReference>
<keyword evidence="3 4" id="KW-0479">Metal-binding</keyword>
<evidence type="ECO:0000256" key="1">
    <source>
        <dbReference type="ARBA" id="ARBA00001971"/>
    </source>
</evidence>
<dbReference type="AlphaFoldDB" id="A0A7W2I978"/>
<keyword evidence="4" id="KW-0560">Oxidoreductase</keyword>
<dbReference type="GO" id="GO:0016705">
    <property type="term" value="F:oxidoreductase activity, acting on paired donors, with incorporation or reduction of molecular oxygen"/>
    <property type="evidence" value="ECO:0007669"/>
    <property type="project" value="InterPro"/>
</dbReference>
<organism evidence="5 6">
    <name type="scientific">Rugamonas fusca</name>
    <dbReference type="NCBI Taxonomy" id="2758568"/>
    <lineage>
        <taxon>Bacteria</taxon>
        <taxon>Pseudomonadati</taxon>
        <taxon>Pseudomonadota</taxon>
        <taxon>Betaproteobacteria</taxon>
        <taxon>Burkholderiales</taxon>
        <taxon>Oxalobacteraceae</taxon>
        <taxon>Telluria group</taxon>
        <taxon>Rugamonas</taxon>
    </lineage>
</organism>
<sequence>MEIAQGAAVLAPPPAPRRRIADLPGPKGRPFTGVIAAINRRPFHQVLEDWGRQYGTLYRFRIMRKQFLVTSDRDVIAGLLRDRPDVMRRSARTAQMLEEVGTRGLFTAEGDEWRRQRKLVMRALTPEVIHGFFPTLSMMTERLQRRWSAAIAAGRPVDVLRDLKAYTLDVTIGLAMGQDINTLELEDNPLQRDIEFLFNRVARRLTTALPYWRVPLLKRAPDREADAAAARIQQAVMGFIAQTRKRLAQQPALRQKPSNMLEALVIACDEPGSGFTDAGAVGNAITMVFAGEDTTSNTTAWLIDFLARDPAAAGALAAEADRVLGAEPVLRDYRLLEQLHYVDAATREAMRLKPVAPFLAVEPTCDVMLGDLAVPAGTVIFTMTRLAAQRDSELVRPDEFLPQRWLDGAGERGDDPGRKLFPFGGGPRFCPGRYLAMAEIKMVMSMLARHFTIAPVPGAAPAEETFTFTNSPSALPVQLLARCWRGGPDREKVLG</sequence>
<dbReference type="InterPro" id="IPR001128">
    <property type="entry name" value="Cyt_P450"/>
</dbReference>
<dbReference type="InterPro" id="IPR036396">
    <property type="entry name" value="Cyt_P450_sf"/>
</dbReference>
<reference evidence="5 6" key="1">
    <citation type="submission" date="2020-07" db="EMBL/GenBank/DDBJ databases">
        <title>Novel species isolated from subtropical streams in China.</title>
        <authorList>
            <person name="Lu H."/>
        </authorList>
    </citation>
    <scope>NUCLEOTIDE SEQUENCE [LARGE SCALE GENOMIC DNA]</scope>
    <source>
        <strain evidence="5 6">FT3S</strain>
    </source>
</reference>
<keyword evidence="3 4" id="KW-0349">Heme</keyword>
<evidence type="ECO:0000256" key="4">
    <source>
        <dbReference type="RuleBase" id="RU000461"/>
    </source>
</evidence>
<dbReference type="Pfam" id="PF00067">
    <property type="entry name" value="p450"/>
    <property type="match status" value="1"/>
</dbReference>
<dbReference type="InterPro" id="IPR002401">
    <property type="entry name" value="Cyt_P450_E_grp-I"/>
</dbReference>
<dbReference type="InterPro" id="IPR017972">
    <property type="entry name" value="Cyt_P450_CS"/>
</dbReference>
<dbReference type="PRINTS" id="PR00385">
    <property type="entry name" value="P450"/>
</dbReference>